<accession>A0A1B6J4Q9</accession>
<feature type="transmembrane region" description="Helical" evidence="1">
    <location>
        <begin position="21"/>
        <end position="43"/>
    </location>
</feature>
<protein>
    <submittedName>
        <fullName evidence="2">Uncharacterized protein</fullName>
    </submittedName>
</protein>
<sequence length="107" mass="12299">MQKRAVRIMADLNPQDSCRDAFKNLGILTVVSIYITEVILLAIRQNCLRNRDIHERQTRHGNDFNLPAHRSALFAKKPTYAGARLYNMLPGELKNLGPQVLKRKMLK</sequence>
<dbReference type="EMBL" id="GECU01013567">
    <property type="protein sequence ID" value="JAS94139.1"/>
    <property type="molecule type" value="Transcribed_RNA"/>
</dbReference>
<gene>
    <name evidence="2" type="ORF">g.15365</name>
</gene>
<keyword evidence="1" id="KW-0812">Transmembrane</keyword>
<evidence type="ECO:0000313" key="2">
    <source>
        <dbReference type="EMBL" id="JAS94139.1"/>
    </source>
</evidence>
<keyword evidence="1" id="KW-1133">Transmembrane helix</keyword>
<name>A0A1B6J4Q9_9HEMI</name>
<dbReference type="AlphaFoldDB" id="A0A1B6J4Q9"/>
<evidence type="ECO:0000256" key="1">
    <source>
        <dbReference type="SAM" id="Phobius"/>
    </source>
</evidence>
<reference evidence="2" key="1">
    <citation type="submission" date="2015-11" db="EMBL/GenBank/DDBJ databases">
        <title>De novo transcriptome assembly of four potential Pierce s Disease insect vectors from Arizona vineyards.</title>
        <authorList>
            <person name="Tassone E.E."/>
        </authorList>
    </citation>
    <scope>NUCLEOTIDE SEQUENCE</scope>
</reference>
<keyword evidence="1" id="KW-0472">Membrane</keyword>
<proteinExistence type="predicted"/>
<organism evidence="2">
    <name type="scientific">Homalodisca liturata</name>
    <dbReference type="NCBI Taxonomy" id="320908"/>
    <lineage>
        <taxon>Eukaryota</taxon>
        <taxon>Metazoa</taxon>
        <taxon>Ecdysozoa</taxon>
        <taxon>Arthropoda</taxon>
        <taxon>Hexapoda</taxon>
        <taxon>Insecta</taxon>
        <taxon>Pterygota</taxon>
        <taxon>Neoptera</taxon>
        <taxon>Paraneoptera</taxon>
        <taxon>Hemiptera</taxon>
        <taxon>Auchenorrhyncha</taxon>
        <taxon>Membracoidea</taxon>
        <taxon>Cicadellidae</taxon>
        <taxon>Cicadellinae</taxon>
        <taxon>Proconiini</taxon>
        <taxon>Homalodisca</taxon>
    </lineage>
</organism>